<evidence type="ECO:0000259" key="1">
    <source>
        <dbReference type="Pfam" id="PF07969"/>
    </source>
</evidence>
<sequence length="555" mass="60193">MTTRITGGRVFDPTNGVVDQVRDILIEDGRIVAAEEHAKAADAVIDASGCVVLAGGIDLHSHIAGGKVNLGRLLMNDDRAKFPEPFGGVLCGCGGGRAAPTTHATGCRYSEMGYTAAFEPAMVGANARHAHLEMADIPNLDTGGFLVLGNDDFLLRMIAEGEGQQAVNDYVAWMLKATQCCAIKIVNPGGINAFKFNGRTLDFDEAGPHYGLTPRRILNTLQRAVTELGVPHPIHLHGCNLGVPGNVKTTLATIGATEGWPLHLTHIQFHSYGTEGDRKFSSGAVEIAEAVNANPHISIDVGQIMFGQTVTVSGDLMSQYRNHGIADPKKWIGMDIEMDAGCGVVPFNYRDSSFVNALQWAIGLELFLLVEDPWRVYLTTDHPNGGPFTSYPHLIRLLMDKPFRDAQLARIHKAARAHTRLAEISREYTLEEIAIMTRAAPARTLGLKDRGHLGAGARADVVLYREEADREAMFAAPRLVLKDGDIVVRDGAVVALKKGRTFAVHPPSDPLMDKRMERWFDEAVGLKSKHYQIADHEIRGGEGPELVATAPESAR</sequence>
<proteinExistence type="predicted"/>
<dbReference type="PANTHER" id="PTHR11647:SF1">
    <property type="entry name" value="COLLAPSIN RESPONSE MEDIATOR PROTEIN"/>
    <property type="match status" value="1"/>
</dbReference>
<dbReference type="RefSeq" id="WP_237346375.1">
    <property type="nucleotide sequence ID" value="NZ_JABWGX010000018.1"/>
</dbReference>
<dbReference type="PANTHER" id="PTHR11647">
    <property type="entry name" value="HYDRANTOINASE/DIHYDROPYRIMIDINASE FAMILY MEMBER"/>
    <property type="match status" value="1"/>
</dbReference>
<dbReference type="Gene3D" id="2.30.40.10">
    <property type="entry name" value="Urease, subunit C, domain 1"/>
    <property type="match status" value="2"/>
</dbReference>
<dbReference type="GO" id="GO:0018493">
    <property type="term" value="F:formylmethanofuran dehydrogenase activity"/>
    <property type="evidence" value="ECO:0007669"/>
    <property type="project" value="UniProtKB-EC"/>
</dbReference>
<name>A0ABU0LJA1_XANAG</name>
<dbReference type="EMBL" id="JAUSVY010000014">
    <property type="protein sequence ID" value="MDQ0507213.1"/>
    <property type="molecule type" value="Genomic_DNA"/>
</dbReference>
<evidence type="ECO:0000313" key="2">
    <source>
        <dbReference type="EMBL" id="MDQ0507213.1"/>
    </source>
</evidence>
<dbReference type="NCBIfam" id="TIGR03121">
    <property type="entry name" value="one_C_dehyd_A"/>
    <property type="match status" value="1"/>
</dbReference>
<dbReference type="InterPro" id="IPR032466">
    <property type="entry name" value="Metal_Hydrolase"/>
</dbReference>
<dbReference type="InterPro" id="IPR011059">
    <property type="entry name" value="Metal-dep_hydrolase_composite"/>
</dbReference>
<dbReference type="Pfam" id="PF07969">
    <property type="entry name" value="Amidohydro_3"/>
    <property type="match status" value="1"/>
</dbReference>
<feature type="domain" description="Amidohydrolase 3" evidence="1">
    <location>
        <begin position="44"/>
        <end position="488"/>
    </location>
</feature>
<dbReference type="SUPFAM" id="SSF51338">
    <property type="entry name" value="Composite domain of metallo-dependent hydrolases"/>
    <property type="match status" value="2"/>
</dbReference>
<dbReference type="InterPro" id="IPR012027">
    <property type="entry name" value="Formylmethanofuran_DH_asu"/>
</dbReference>
<keyword evidence="3" id="KW-1185">Reference proteome</keyword>
<accession>A0ABU0LJA1</accession>
<organism evidence="2 3">
    <name type="scientific">Xanthobacter agilis</name>
    <dbReference type="NCBI Taxonomy" id="47492"/>
    <lineage>
        <taxon>Bacteria</taxon>
        <taxon>Pseudomonadati</taxon>
        <taxon>Pseudomonadota</taxon>
        <taxon>Alphaproteobacteria</taxon>
        <taxon>Hyphomicrobiales</taxon>
        <taxon>Xanthobacteraceae</taxon>
        <taxon>Xanthobacter</taxon>
    </lineage>
</organism>
<dbReference type="Proteomes" id="UP001241747">
    <property type="component" value="Unassembled WGS sequence"/>
</dbReference>
<comment type="caution">
    <text evidence="2">The sequence shown here is derived from an EMBL/GenBank/DDBJ whole genome shotgun (WGS) entry which is preliminary data.</text>
</comment>
<protein>
    <submittedName>
        <fullName evidence="2">Formylmethanofuran dehydrogenase subunit A</fullName>
        <ecNumber evidence="2">1.2.7.12</ecNumber>
    </submittedName>
</protein>
<gene>
    <name evidence="2" type="ORF">QOZ94_004029</name>
</gene>
<dbReference type="InterPro" id="IPR013108">
    <property type="entry name" value="Amidohydro_3"/>
</dbReference>
<dbReference type="EC" id="1.2.7.12" evidence="2"/>
<dbReference type="PIRSF" id="PIRSF006453">
    <property type="entry name" value="FwdA"/>
    <property type="match status" value="1"/>
</dbReference>
<dbReference type="Gene3D" id="3.20.20.140">
    <property type="entry name" value="Metal-dependent hydrolases"/>
    <property type="match status" value="1"/>
</dbReference>
<dbReference type="InterPro" id="IPR050378">
    <property type="entry name" value="Metallo-dep_Hydrolases_sf"/>
</dbReference>
<reference evidence="2 3" key="1">
    <citation type="submission" date="2023-07" db="EMBL/GenBank/DDBJ databases">
        <title>Genomic Encyclopedia of Type Strains, Phase IV (KMG-IV): sequencing the most valuable type-strain genomes for metagenomic binning, comparative biology and taxonomic classification.</title>
        <authorList>
            <person name="Goeker M."/>
        </authorList>
    </citation>
    <scope>NUCLEOTIDE SEQUENCE [LARGE SCALE GENOMIC DNA]</scope>
    <source>
        <strain evidence="2 3">DSM 3770</strain>
    </source>
</reference>
<keyword evidence="2" id="KW-0560">Oxidoreductase</keyword>
<evidence type="ECO:0000313" key="3">
    <source>
        <dbReference type="Proteomes" id="UP001241747"/>
    </source>
</evidence>
<dbReference type="SUPFAM" id="SSF51556">
    <property type="entry name" value="Metallo-dependent hydrolases"/>
    <property type="match status" value="1"/>
</dbReference>